<dbReference type="AlphaFoldDB" id="A0A4P6LRQ3"/>
<dbReference type="PROSITE" id="PS51257">
    <property type="entry name" value="PROKAR_LIPOPROTEIN"/>
    <property type="match status" value="1"/>
</dbReference>
<protein>
    <submittedName>
        <fullName evidence="1">Uncharacterized protein</fullName>
    </submittedName>
</protein>
<evidence type="ECO:0000313" key="1">
    <source>
        <dbReference type="EMBL" id="QBE94586.1"/>
    </source>
</evidence>
<name>A0A4P6LRQ3_9FIRM</name>
<dbReference type="Pfam" id="PF19546">
    <property type="entry name" value="DUF6070"/>
    <property type="match status" value="1"/>
</dbReference>
<accession>A0A4P6LRQ3</accession>
<dbReference type="EMBL" id="CP035945">
    <property type="protein sequence ID" value="QBE94586.1"/>
    <property type="molecule type" value="Genomic_DNA"/>
</dbReference>
<dbReference type="KEGG" id="bpro:PMF13cell1_00077"/>
<proteinExistence type="predicted"/>
<dbReference type="Proteomes" id="UP000289794">
    <property type="component" value="Chromosome"/>
</dbReference>
<organism evidence="1 2">
    <name type="scientific">Blautia producta</name>
    <dbReference type="NCBI Taxonomy" id="33035"/>
    <lineage>
        <taxon>Bacteria</taxon>
        <taxon>Bacillati</taxon>
        <taxon>Bacillota</taxon>
        <taxon>Clostridia</taxon>
        <taxon>Lachnospirales</taxon>
        <taxon>Lachnospiraceae</taxon>
        <taxon>Blautia</taxon>
    </lineage>
</organism>
<gene>
    <name evidence="1" type="ORF">PMF13cell1_00077</name>
</gene>
<sequence>MRLKGVVMCVTAVSLILGGCRDTAQQKADVTVSADTAEPEEQEAAEEENSYYEMKIPADEAQVLSEAAVQAAKSYKDLLLQARKNNSKGDVLSMDTVAALVKKMGSQGYAALDNRNRENMENYQLVEKFLASQEQKEQAAISVYRIHDNGGMDKTDFTSDDTGAVTVTVTILDWNKKQEPYVTDMVRYKAWKWEYTKKGYLFFERFIPDGMEADGTDAIRVLPLDEELRKMCEEYIEPIGYEANNLFLVEWDEENFQQVNFNDLYDFLYRIDQGSLPDSSRYPNGIGGSEFEDLIEKYFSIPLEQLRQQAGYNSQTDTYPWTQIAGSNSAVWTEMDPEVVDARDNGDGTITMTVDVVSPQLRSDKLFTHHVTVRRADDEDGFLYVSNTLEPGGQVPPYTPRTAAGQ</sequence>
<dbReference type="InterPro" id="IPR045714">
    <property type="entry name" value="DUF6070"/>
</dbReference>
<dbReference type="RefSeq" id="WP_130179482.1">
    <property type="nucleotide sequence ID" value="NZ_CP035945.1"/>
</dbReference>
<evidence type="ECO:0000313" key="2">
    <source>
        <dbReference type="Proteomes" id="UP000289794"/>
    </source>
</evidence>
<reference evidence="1 2" key="1">
    <citation type="submission" date="2019-01" db="EMBL/GenBank/DDBJ databases">
        <title>PMF-metabolizing Aryl O-demethylase.</title>
        <authorList>
            <person name="Kim M."/>
        </authorList>
    </citation>
    <scope>NUCLEOTIDE SEQUENCE [LARGE SCALE GENOMIC DNA]</scope>
    <source>
        <strain evidence="1 2">PMF1</strain>
    </source>
</reference>